<dbReference type="GO" id="GO:0007034">
    <property type="term" value="P:vacuolar transport"/>
    <property type="evidence" value="ECO:0007669"/>
    <property type="project" value="InterPro"/>
</dbReference>
<dbReference type="Pfam" id="PF00665">
    <property type="entry name" value="rve"/>
    <property type="match status" value="1"/>
</dbReference>
<dbReference type="PROSITE" id="PS50158">
    <property type="entry name" value="ZF_CCHC"/>
    <property type="match status" value="1"/>
</dbReference>
<feature type="coiled-coil region" evidence="5">
    <location>
        <begin position="1278"/>
        <end position="1305"/>
    </location>
</feature>
<dbReference type="SMART" id="SM00343">
    <property type="entry name" value="ZnF_C2HC"/>
    <property type="match status" value="1"/>
</dbReference>
<keyword evidence="3" id="KW-0378">Hydrolase</keyword>
<evidence type="ECO:0000256" key="4">
    <source>
        <dbReference type="PROSITE-ProRule" id="PRU00047"/>
    </source>
</evidence>
<dbReference type="PANTHER" id="PTHR42648">
    <property type="entry name" value="TRANSPOSASE, PUTATIVE-RELATED"/>
    <property type="match status" value="1"/>
</dbReference>
<feature type="coiled-coil region" evidence="5">
    <location>
        <begin position="1388"/>
        <end position="1436"/>
    </location>
</feature>
<dbReference type="InterPro" id="IPR039537">
    <property type="entry name" value="Retrotran_Ty1/copia-like"/>
</dbReference>
<reference evidence="9 10" key="1">
    <citation type="submission" date="2020-12" db="EMBL/GenBank/DDBJ databases">
        <title>Concerted genomic and epigenomic changes stabilize Arabidopsis allopolyploids.</title>
        <authorList>
            <person name="Chen Z."/>
        </authorList>
    </citation>
    <scope>NUCLEOTIDE SEQUENCE [LARGE SCALE GENOMIC DNA]</scope>
    <source>
        <strain evidence="9">As9502</strain>
        <tissue evidence="9">Leaf</tissue>
    </source>
</reference>
<keyword evidence="2" id="KW-0479">Metal-binding</keyword>
<evidence type="ECO:0000256" key="1">
    <source>
        <dbReference type="ARBA" id="ARBA00022670"/>
    </source>
</evidence>
<feature type="region of interest" description="Disordered" evidence="6">
    <location>
        <begin position="656"/>
        <end position="715"/>
    </location>
</feature>
<protein>
    <submittedName>
        <fullName evidence="9">Ribonuclease H-like superfamily</fullName>
    </submittedName>
</protein>
<dbReference type="CDD" id="cd09272">
    <property type="entry name" value="RNase_HI_RT_Ty1"/>
    <property type="match status" value="1"/>
</dbReference>
<dbReference type="InterPro" id="IPR013103">
    <property type="entry name" value="RVT_2"/>
</dbReference>
<dbReference type="Pfam" id="PF07727">
    <property type="entry name" value="RVT_2"/>
    <property type="match status" value="1"/>
</dbReference>
<evidence type="ECO:0000256" key="2">
    <source>
        <dbReference type="ARBA" id="ARBA00022723"/>
    </source>
</evidence>
<keyword evidence="10" id="KW-1185">Reference proteome</keyword>
<dbReference type="GO" id="GO:0008270">
    <property type="term" value="F:zinc ion binding"/>
    <property type="evidence" value="ECO:0007669"/>
    <property type="project" value="UniProtKB-KW"/>
</dbReference>
<feature type="domain" description="CCHC-type" evidence="7">
    <location>
        <begin position="238"/>
        <end position="251"/>
    </location>
</feature>
<evidence type="ECO:0000259" key="7">
    <source>
        <dbReference type="PROSITE" id="PS50158"/>
    </source>
</evidence>
<feature type="region of interest" description="Disordered" evidence="6">
    <location>
        <begin position="202"/>
        <end position="233"/>
    </location>
</feature>
<sequence length="1478" mass="168013">MSNTKLKISQFDGSGDFSLWKTRMFSHLRVMGLKDALVERAPLPPLKEEDESDPAKKKQRIEEEKARIDQDEKAMDMIFINVGDKVLRNIENSKTAAEAWATLDKLYLVKSLPNRVYLQLKVYNYRMQDSKTLEENVDEFQKMISDLNNLQIQVPDEVQAILILSALPDSYDMLKETLKYGREGIKLDDVISAAKSKELELRDSSGGSRPVGEGLYVRGKSQARGSDGPKSTEGKKVCWICGKEGHFKRQCYKWLEKNKANGAGETALVKDDAQDLVGLVASEVNMSEGKDDQEEWIMDTGCSFHMTPRKEYLMDFVEAKSGKVRMANNSFSEDSSEFIRGIRRASLYILEAQASMAGSESLVTTASETDMAQQNGTHRATGHGGKTHRTSFGTAQHVTKEKLGYVHSDLWGSPNVPHSLRRCQYFISFTDDWSRKVWVYFLKTKDEAFASFTEWKKMVETQSERKLKHLRTDNGLEFCNHKFDEVCKKEGIVRHRTCTYTPQQNGVAERLNRTIMNKVRSMLSESGLDKKFWAEAASTTVYLINRSPSSSIENKIPEELWTSAVPNFSGLKRFGCVVYVHSQEGKLDPRAKKGVFVGYPNGVKGFRVWMIEEERCSISRNVVFREDVMYKDILNQSTSGMSFDFPLATNRIPSFECAGNRKEDEISVQGGVSDDDRKQSSEESPISTGSSGQNSGQRTYQIARDKPKRQTKIPDKLRDYELNEEVLDEIAGNAYMITEDGGNPEPNDYQEALQDSDYEMWLKAVDEEIESLLKNNTWVLVDRDQFQKPIGCKWVFKRKSGIVGVEKPRFKARLVAKGYSQKEGIDYQEIFSPVVKNVSIRLLLSMVTHCDMELQQMDVKTAFLHGYLDETIYMEQPEGYVHKRYPDKVCLLKRSLYGLRQSPRQWNNRFNEFMQKIGYERSKYDSCVYFKELQSGEYIYLLLYVDDILIASIDKRTVCDLKALLNSEFEMKDLGDAKKILGMEIVRDRKAGTMSISQEGYLLKVLGNFGMDQAKPVFTPMGAHFKLKPATDEEVMRQSEVMRAVPYQSAGGSLMYSMIGTRPDLAHSVGLVCRFMSKPLKEHWQAVKWILRYIRGSIDRKLCYKNEGELILEGYCDSDYAADKEGRRSTSGVVFTFGGNTISWKSNFAEGFVQKTVNIHCDSQSAIALAKNAVYHERTKHIDVKYHFIRDLVNNGEVQVLKIDTEDNPADIFTKVLPDKAFEETQTKKNFNAVSSSINLISQSTKSFPSQIPQFDFLGKQSSATMFMNRLFGKPKQETSTLQTLDKLNETLEMLEKKENVLLKKATGEVEKAKEFSRAKNKRAAIQCLKRKRLYEQQVEQLGNFQLRIHDQMIMLEGAKATTETVDALRTGASAMKAMQKATNIDDVDKTMDEINEQTENMKQIQEALSAPFGANDFDEDELEAELDELEGAELEEQLLQPVPIHVPQGNKPARAPAQKQPTAEEDELAALQAEMAL</sequence>
<evidence type="ECO:0000313" key="9">
    <source>
        <dbReference type="EMBL" id="KAG7641360.1"/>
    </source>
</evidence>
<feature type="compositionally biased region" description="Low complexity" evidence="6">
    <location>
        <begin position="682"/>
        <end position="692"/>
    </location>
</feature>
<dbReference type="InterPro" id="IPR057670">
    <property type="entry name" value="SH3_retrovirus"/>
</dbReference>
<feature type="domain" description="Integrase catalytic" evidence="8">
    <location>
        <begin position="403"/>
        <end position="565"/>
    </location>
</feature>
<dbReference type="GO" id="GO:0008233">
    <property type="term" value="F:peptidase activity"/>
    <property type="evidence" value="ECO:0007669"/>
    <property type="project" value="UniProtKB-KW"/>
</dbReference>
<keyword evidence="1" id="KW-0645">Protease</keyword>
<dbReference type="Proteomes" id="UP000694251">
    <property type="component" value="Chromosome 2"/>
</dbReference>
<name>A0A8T2G3H8_ARASU</name>
<comment type="caution">
    <text evidence="9">The sequence shown here is derived from an EMBL/GenBank/DDBJ whole genome shotgun (WGS) entry which is preliminary data.</text>
</comment>
<evidence type="ECO:0000256" key="5">
    <source>
        <dbReference type="SAM" id="Coils"/>
    </source>
</evidence>
<organism evidence="9 10">
    <name type="scientific">Arabidopsis suecica</name>
    <name type="common">Swedish thale-cress</name>
    <name type="synonym">Cardaminopsis suecica</name>
    <dbReference type="NCBI Taxonomy" id="45249"/>
    <lineage>
        <taxon>Eukaryota</taxon>
        <taxon>Viridiplantae</taxon>
        <taxon>Streptophyta</taxon>
        <taxon>Embryophyta</taxon>
        <taxon>Tracheophyta</taxon>
        <taxon>Spermatophyta</taxon>
        <taxon>Magnoliopsida</taxon>
        <taxon>eudicotyledons</taxon>
        <taxon>Gunneridae</taxon>
        <taxon>Pentapetalae</taxon>
        <taxon>rosids</taxon>
        <taxon>malvids</taxon>
        <taxon>Brassicales</taxon>
        <taxon>Brassicaceae</taxon>
        <taxon>Camelineae</taxon>
        <taxon>Arabidopsis</taxon>
    </lineage>
</organism>
<dbReference type="GO" id="GO:0003676">
    <property type="term" value="F:nucleic acid binding"/>
    <property type="evidence" value="ECO:0007669"/>
    <property type="project" value="InterPro"/>
</dbReference>
<dbReference type="EMBL" id="JAEFBJ010000002">
    <property type="protein sequence ID" value="KAG7641360.1"/>
    <property type="molecule type" value="Genomic_DNA"/>
</dbReference>
<accession>A0A8T2G3H8</accession>
<keyword evidence="4" id="KW-0862">Zinc</keyword>
<dbReference type="GO" id="GO:0006508">
    <property type="term" value="P:proteolysis"/>
    <property type="evidence" value="ECO:0007669"/>
    <property type="project" value="UniProtKB-KW"/>
</dbReference>
<keyword evidence="5" id="KW-0175">Coiled coil</keyword>
<dbReference type="Pfam" id="PF25597">
    <property type="entry name" value="SH3_retrovirus"/>
    <property type="match status" value="1"/>
</dbReference>
<dbReference type="Pfam" id="PF14223">
    <property type="entry name" value="Retrotran_gag_2"/>
    <property type="match status" value="1"/>
</dbReference>
<feature type="region of interest" description="Disordered" evidence="6">
    <location>
        <begin position="1445"/>
        <end position="1478"/>
    </location>
</feature>
<dbReference type="InterPro" id="IPR005024">
    <property type="entry name" value="Snf7_fam"/>
</dbReference>
<keyword evidence="4" id="KW-0863">Zinc-finger</keyword>
<gene>
    <name evidence="9" type="ORF">ISN44_As02g013890</name>
</gene>
<evidence type="ECO:0000256" key="6">
    <source>
        <dbReference type="SAM" id="MobiDB-lite"/>
    </source>
</evidence>
<dbReference type="Pfam" id="PF22936">
    <property type="entry name" value="Pol_BBD"/>
    <property type="match status" value="1"/>
</dbReference>
<evidence type="ECO:0000256" key="3">
    <source>
        <dbReference type="ARBA" id="ARBA00022801"/>
    </source>
</evidence>
<dbReference type="PANTHER" id="PTHR42648:SF31">
    <property type="entry name" value="RNA-DIRECTED DNA POLYMERASE"/>
    <property type="match status" value="1"/>
</dbReference>
<dbReference type="OrthoDB" id="1729718at2759"/>
<feature type="compositionally biased region" description="Basic and acidic residues" evidence="6">
    <location>
        <begin position="53"/>
        <end position="66"/>
    </location>
</feature>
<dbReference type="InterPro" id="IPR001584">
    <property type="entry name" value="Integrase_cat-core"/>
</dbReference>
<evidence type="ECO:0000259" key="8">
    <source>
        <dbReference type="PROSITE" id="PS50994"/>
    </source>
</evidence>
<feature type="region of interest" description="Disordered" evidence="6">
    <location>
        <begin position="44"/>
        <end position="66"/>
    </location>
</feature>
<dbReference type="InterPro" id="IPR001878">
    <property type="entry name" value="Znf_CCHC"/>
</dbReference>
<dbReference type="PROSITE" id="PS50994">
    <property type="entry name" value="INTEGRASE"/>
    <property type="match status" value="1"/>
</dbReference>
<evidence type="ECO:0000313" key="10">
    <source>
        <dbReference type="Proteomes" id="UP000694251"/>
    </source>
</evidence>
<dbReference type="Pfam" id="PF03357">
    <property type="entry name" value="Snf7"/>
    <property type="match status" value="1"/>
</dbReference>
<dbReference type="InterPro" id="IPR054722">
    <property type="entry name" value="PolX-like_BBD"/>
</dbReference>
<proteinExistence type="predicted"/>
<dbReference type="GO" id="GO:0015074">
    <property type="term" value="P:DNA integration"/>
    <property type="evidence" value="ECO:0007669"/>
    <property type="project" value="InterPro"/>
</dbReference>